<organism evidence="2 3">
    <name type="scientific">Eumeta variegata</name>
    <name type="common">Bagworm moth</name>
    <name type="synonym">Eumeta japonica</name>
    <dbReference type="NCBI Taxonomy" id="151549"/>
    <lineage>
        <taxon>Eukaryota</taxon>
        <taxon>Metazoa</taxon>
        <taxon>Ecdysozoa</taxon>
        <taxon>Arthropoda</taxon>
        <taxon>Hexapoda</taxon>
        <taxon>Insecta</taxon>
        <taxon>Pterygota</taxon>
        <taxon>Neoptera</taxon>
        <taxon>Endopterygota</taxon>
        <taxon>Lepidoptera</taxon>
        <taxon>Glossata</taxon>
        <taxon>Ditrysia</taxon>
        <taxon>Tineoidea</taxon>
        <taxon>Psychidae</taxon>
        <taxon>Oiketicinae</taxon>
        <taxon>Eumeta</taxon>
    </lineage>
</organism>
<dbReference type="AlphaFoldDB" id="A0A4C1XBJ6"/>
<gene>
    <name evidence="2" type="ORF">EVAR_36524_1</name>
</gene>
<feature type="compositionally biased region" description="Basic residues" evidence="1">
    <location>
        <begin position="49"/>
        <end position="63"/>
    </location>
</feature>
<protein>
    <submittedName>
        <fullName evidence="2">Uncharacterized protein</fullName>
    </submittedName>
</protein>
<keyword evidence="3" id="KW-1185">Reference proteome</keyword>
<accession>A0A4C1XBJ6</accession>
<evidence type="ECO:0000313" key="2">
    <source>
        <dbReference type="EMBL" id="GBP59739.1"/>
    </source>
</evidence>
<evidence type="ECO:0000256" key="1">
    <source>
        <dbReference type="SAM" id="MobiDB-lite"/>
    </source>
</evidence>
<comment type="caution">
    <text evidence="2">The sequence shown here is derived from an EMBL/GenBank/DDBJ whole genome shotgun (WGS) entry which is preliminary data.</text>
</comment>
<proteinExistence type="predicted"/>
<name>A0A4C1XBJ6_EUMVA</name>
<feature type="region of interest" description="Disordered" evidence="1">
    <location>
        <begin position="49"/>
        <end position="72"/>
    </location>
</feature>
<reference evidence="2 3" key="1">
    <citation type="journal article" date="2019" name="Commun. Biol.">
        <title>The bagworm genome reveals a unique fibroin gene that provides high tensile strength.</title>
        <authorList>
            <person name="Kono N."/>
            <person name="Nakamura H."/>
            <person name="Ohtoshi R."/>
            <person name="Tomita M."/>
            <person name="Numata K."/>
            <person name="Arakawa K."/>
        </authorList>
    </citation>
    <scope>NUCLEOTIDE SEQUENCE [LARGE SCALE GENOMIC DNA]</scope>
</reference>
<dbReference type="EMBL" id="BGZK01000769">
    <property type="protein sequence ID" value="GBP59739.1"/>
    <property type="molecule type" value="Genomic_DNA"/>
</dbReference>
<evidence type="ECO:0000313" key="3">
    <source>
        <dbReference type="Proteomes" id="UP000299102"/>
    </source>
</evidence>
<dbReference type="Proteomes" id="UP000299102">
    <property type="component" value="Unassembled WGS sequence"/>
</dbReference>
<sequence length="72" mass="8171">MDHNLAWRRKMSMLMVTESVDAIYRPPTLAGGAIKLGRTNVAMGRYHPQHRNYHAKPRPRCRSSVRADPSVG</sequence>